<gene>
    <name evidence="1" type="ORF">HMPREF0765_1951</name>
</gene>
<dbReference type="AlphaFoldDB" id="C2FX95"/>
<proteinExistence type="predicted"/>
<comment type="caution">
    <text evidence="1">The sequence shown here is derived from an EMBL/GenBank/DDBJ whole genome shotgun (WGS) entry which is preliminary data.</text>
</comment>
<reference evidence="1 2" key="1">
    <citation type="submission" date="2009-01" db="EMBL/GenBank/DDBJ databases">
        <authorList>
            <person name="Qin X."/>
            <person name="Bachman B."/>
            <person name="Battles P."/>
            <person name="Bell A."/>
            <person name="Bess C."/>
            <person name="Bickham C."/>
            <person name="Chaboub L."/>
            <person name="Chen D."/>
            <person name="Coyle M."/>
            <person name="Deiros D.R."/>
            <person name="Dinh H."/>
            <person name="Forbes L."/>
            <person name="Fowler G."/>
            <person name="Francisco L."/>
            <person name="Fu Q."/>
            <person name="Gubbala S."/>
            <person name="Hale W."/>
            <person name="Han Y."/>
            <person name="Hemphill L."/>
            <person name="Highlander S.K."/>
            <person name="Hirani K."/>
            <person name="Hogues M."/>
            <person name="Jackson L."/>
            <person name="Jakkamsetti A."/>
            <person name="Javaid M."/>
            <person name="Jiang H."/>
            <person name="Korchina V."/>
            <person name="Kovar C."/>
            <person name="Lara F."/>
            <person name="Lee S."/>
            <person name="Mata R."/>
            <person name="Mathew T."/>
            <person name="Moen C."/>
            <person name="Morales K."/>
            <person name="Munidasa M."/>
            <person name="Nazareth L."/>
            <person name="Ngo R."/>
            <person name="Nguyen L."/>
            <person name="Okwuonu G."/>
            <person name="Ongeri F."/>
            <person name="Patil S."/>
            <person name="Petrosino J."/>
            <person name="Pham C."/>
            <person name="Pham P."/>
            <person name="Pu L.-L."/>
            <person name="Puazo M."/>
            <person name="Raj R."/>
            <person name="Reid J."/>
            <person name="Rouhana J."/>
            <person name="Saada N."/>
            <person name="Shang Y."/>
            <person name="Simmons D."/>
            <person name="Thornton R."/>
            <person name="Warren J."/>
            <person name="Weissenberger G."/>
            <person name="Zhang J."/>
            <person name="Zhang L."/>
            <person name="Zhou C."/>
            <person name="Zhu D."/>
            <person name="Muzny D."/>
            <person name="Worley K."/>
            <person name="Gibbs R."/>
        </authorList>
    </citation>
    <scope>NUCLEOTIDE SEQUENCE [LARGE SCALE GENOMIC DNA]</scope>
    <source>
        <strain evidence="1 2">ATCC 33300</strain>
    </source>
</reference>
<protein>
    <submittedName>
        <fullName evidence="1">Uncharacterized protein</fullName>
    </submittedName>
</protein>
<evidence type="ECO:0000313" key="1">
    <source>
        <dbReference type="EMBL" id="EEI92336.1"/>
    </source>
</evidence>
<organism evidence="1 2">
    <name type="scientific">Sphingobacterium spiritivorum ATCC 33300</name>
    <dbReference type="NCBI Taxonomy" id="525372"/>
    <lineage>
        <taxon>Bacteria</taxon>
        <taxon>Pseudomonadati</taxon>
        <taxon>Bacteroidota</taxon>
        <taxon>Sphingobacteriia</taxon>
        <taxon>Sphingobacteriales</taxon>
        <taxon>Sphingobacteriaceae</taxon>
        <taxon>Sphingobacterium</taxon>
    </lineage>
</organism>
<dbReference type="EMBL" id="ACHB01000048">
    <property type="protein sequence ID" value="EEI92336.1"/>
    <property type="molecule type" value="Genomic_DNA"/>
</dbReference>
<dbReference type="HOGENOM" id="CLU_3048119_0_0_10"/>
<name>C2FX95_SPHSI</name>
<accession>C2FX95</accession>
<sequence>MLKTQLAVFFRTQKSALRDGLNITGKNSLMLFTVTSDLSKKALHKSVVKIHFTK</sequence>
<dbReference type="Proteomes" id="UP000006241">
    <property type="component" value="Unassembled WGS sequence"/>
</dbReference>
<evidence type="ECO:0000313" key="2">
    <source>
        <dbReference type="Proteomes" id="UP000006241"/>
    </source>
</evidence>